<protein>
    <submittedName>
        <fullName evidence="3">Glycosyltransferase family 4 protein</fullName>
    </submittedName>
    <submittedName>
        <fullName evidence="2">Glycosyltransferase involved in cell wall bisynthesis</fullName>
    </submittedName>
</protein>
<dbReference type="Proteomes" id="UP000317267">
    <property type="component" value="Unassembled WGS sequence"/>
</dbReference>
<reference evidence="3 5" key="2">
    <citation type="submission" date="2019-06" db="EMBL/GenBank/DDBJ databases">
        <title>Pseudomonas bimorpha sp. nov. isolated from bovine raw milk and skim milk concentrate.</title>
        <authorList>
            <person name="Hofmann K."/>
            <person name="Huptas C."/>
            <person name="Doll E."/>
            <person name="Scherer S."/>
            <person name="Wenning M."/>
        </authorList>
    </citation>
    <scope>NUCLEOTIDE SEQUENCE [LARGE SCALE GENOMIC DNA]</scope>
    <source>
        <strain evidence="3 5">DSM 17515</strain>
    </source>
</reference>
<dbReference type="InterPro" id="IPR001296">
    <property type="entry name" value="Glyco_trans_1"/>
</dbReference>
<dbReference type="EMBL" id="FNKM01000002">
    <property type="protein sequence ID" value="SDR14444.1"/>
    <property type="molecule type" value="Genomic_DNA"/>
</dbReference>
<dbReference type="AlphaFoldDB" id="A0A1H1GMJ2"/>
<evidence type="ECO:0000313" key="4">
    <source>
        <dbReference type="Proteomes" id="UP000198740"/>
    </source>
</evidence>
<accession>A0A1H1GMJ2</accession>
<dbReference type="OrthoDB" id="9790710at2"/>
<dbReference type="CDD" id="cd03801">
    <property type="entry name" value="GT4_PimA-like"/>
    <property type="match status" value="1"/>
</dbReference>
<name>A0A1H1GMJ2_9PSED</name>
<dbReference type="GO" id="GO:0016757">
    <property type="term" value="F:glycosyltransferase activity"/>
    <property type="evidence" value="ECO:0007669"/>
    <property type="project" value="InterPro"/>
</dbReference>
<feature type="domain" description="Glycosyl transferase family 1" evidence="1">
    <location>
        <begin position="192"/>
        <end position="356"/>
    </location>
</feature>
<dbReference type="RefSeq" id="WP_090403254.1">
    <property type="nucleotide sequence ID" value="NZ_FNKM01000002.1"/>
</dbReference>
<comment type="caution">
    <text evidence="3">The sequence shown here is derived from an EMBL/GenBank/DDBJ whole genome shotgun (WGS) entry which is preliminary data.</text>
</comment>
<dbReference type="SUPFAM" id="SSF53756">
    <property type="entry name" value="UDP-Glycosyltransferase/glycogen phosphorylase"/>
    <property type="match status" value="1"/>
</dbReference>
<evidence type="ECO:0000313" key="5">
    <source>
        <dbReference type="Proteomes" id="UP000317267"/>
    </source>
</evidence>
<dbReference type="Gene3D" id="3.40.50.2000">
    <property type="entry name" value="Glycogen Phosphorylase B"/>
    <property type="match status" value="2"/>
</dbReference>
<dbReference type="Pfam" id="PF00534">
    <property type="entry name" value="Glycos_transf_1"/>
    <property type="match status" value="1"/>
</dbReference>
<sequence length="381" mass="43371">MKHLDYFIIEPVGGHGGMNYYNTGLGQGLVSNDACVNLYTCPESQEQSSSNFTINKFFKGVYGKSNKLVRVTRFIVALVRSIIDIKKKGGKTCHLHFFQYSLLELMTCHLLRLSGIKIIATIHDVESFSGTSLNRSHASILRAPREFIVHNEFSRQELQRVISAQGLKRKISVIPHGNYLPFVNRRGLLVSRRRLVLPEDKKIILFFGQIKKVKGLDVLLGAMEIVSKREPDAVLLIAGKVWKDSFQDYEHLIKSKNISDIVIQHIRYIKDEDVDFYYSAANIVVLPYKKIYQSGVLLMAMSYGCITVSSRLPPMAEVVDEYKNGFLFETDNPEDLAQQIVMALGSSTAQQISQNAHATMLKKHDWKRVARQHIKVFENYE</sequence>
<dbReference type="GO" id="GO:1901135">
    <property type="term" value="P:carbohydrate derivative metabolic process"/>
    <property type="evidence" value="ECO:0007669"/>
    <property type="project" value="UniProtKB-ARBA"/>
</dbReference>
<reference evidence="2 4" key="1">
    <citation type="submission" date="2016-10" db="EMBL/GenBank/DDBJ databases">
        <authorList>
            <person name="Varghese N."/>
            <person name="Submissions S."/>
        </authorList>
    </citation>
    <scope>NUCLEOTIDE SEQUENCE [LARGE SCALE GENOMIC DNA]</scope>
    <source>
        <strain evidence="2 4">BS2976</strain>
    </source>
</reference>
<evidence type="ECO:0000259" key="1">
    <source>
        <dbReference type="Pfam" id="PF00534"/>
    </source>
</evidence>
<gene>
    <name evidence="3" type="ORF">FIV39_31760</name>
    <name evidence="2" type="ORF">SAMN04490186_3594</name>
</gene>
<evidence type="ECO:0000313" key="2">
    <source>
        <dbReference type="EMBL" id="SDR14444.1"/>
    </source>
</evidence>
<evidence type="ECO:0000313" key="3">
    <source>
        <dbReference type="EMBL" id="TWR53081.1"/>
    </source>
</evidence>
<proteinExistence type="predicted"/>
<dbReference type="Proteomes" id="UP000198740">
    <property type="component" value="Unassembled WGS sequence"/>
</dbReference>
<keyword evidence="3" id="KW-0808">Transferase</keyword>
<dbReference type="PANTHER" id="PTHR12526">
    <property type="entry name" value="GLYCOSYLTRANSFERASE"/>
    <property type="match status" value="1"/>
</dbReference>
<organism evidence="3 5">
    <name type="scientific">Pseudomonas grimontii</name>
    <dbReference type="NCBI Taxonomy" id="129847"/>
    <lineage>
        <taxon>Bacteria</taxon>
        <taxon>Pseudomonadati</taxon>
        <taxon>Pseudomonadota</taxon>
        <taxon>Gammaproteobacteria</taxon>
        <taxon>Pseudomonadales</taxon>
        <taxon>Pseudomonadaceae</taxon>
        <taxon>Pseudomonas</taxon>
    </lineage>
</organism>
<keyword evidence="4" id="KW-1185">Reference proteome</keyword>
<dbReference type="EMBL" id="VFES01000038">
    <property type="protein sequence ID" value="TWR53081.1"/>
    <property type="molecule type" value="Genomic_DNA"/>
</dbReference>